<proteinExistence type="predicted"/>
<accession>A0A5S6QCW8</accession>
<dbReference type="AlphaFoldDB" id="A0A5S6QCW8"/>
<dbReference type="WBParaSite" id="TMUE_1000005206.2">
    <property type="protein sequence ID" value="TMUE_1000005206.2"/>
    <property type="gene ID" value="WBGene00285206"/>
</dbReference>
<dbReference type="GO" id="GO:0005912">
    <property type="term" value="C:adherens junction"/>
    <property type="evidence" value="ECO:0007669"/>
    <property type="project" value="TreeGrafter"/>
</dbReference>
<reference evidence="8" key="3">
    <citation type="submission" date="2019-12" db="UniProtKB">
        <authorList>
            <consortium name="WormBaseParasite"/>
        </authorList>
    </citation>
    <scope>IDENTIFICATION</scope>
</reference>
<feature type="domain" description="LIM zinc-binding" evidence="6">
    <location>
        <begin position="488"/>
        <end position="554"/>
    </location>
</feature>
<feature type="domain" description="LIM zinc-binding" evidence="6">
    <location>
        <begin position="360"/>
        <end position="421"/>
    </location>
</feature>
<dbReference type="GO" id="GO:0003714">
    <property type="term" value="F:transcription corepressor activity"/>
    <property type="evidence" value="ECO:0007669"/>
    <property type="project" value="TreeGrafter"/>
</dbReference>
<reference evidence="7" key="2">
    <citation type="submission" date="2014-03" db="EMBL/GenBank/DDBJ databases">
        <title>The whipworm genome and dual-species transcriptomics of an intimate host-pathogen interaction.</title>
        <authorList>
            <person name="Foth B.J."/>
            <person name="Tsai I.J."/>
            <person name="Reid A.J."/>
            <person name="Bancroft A.J."/>
            <person name="Nichol S."/>
            <person name="Tracey A."/>
            <person name="Holroyd N."/>
            <person name="Cotton J.A."/>
            <person name="Stanley E.J."/>
            <person name="Zarowiecki M."/>
            <person name="Liu J.Z."/>
            <person name="Huckvale T."/>
            <person name="Cooper P.J."/>
            <person name="Grencis R.K."/>
            <person name="Berriman M."/>
        </authorList>
    </citation>
    <scope>NUCLEOTIDE SEQUENCE [LARGE SCALE GENOMIC DNA]</scope>
    <source>
        <strain evidence="7">Edinburgh</strain>
    </source>
</reference>
<feature type="region of interest" description="Disordered" evidence="5">
    <location>
        <begin position="117"/>
        <end position="168"/>
    </location>
</feature>
<feature type="compositionally biased region" description="Low complexity" evidence="5">
    <location>
        <begin position="246"/>
        <end position="258"/>
    </location>
</feature>
<feature type="domain" description="LIM zinc-binding" evidence="6">
    <location>
        <begin position="425"/>
        <end position="485"/>
    </location>
</feature>
<dbReference type="InterPro" id="IPR047172">
    <property type="entry name" value="Ajuba-like"/>
</dbReference>
<dbReference type="GO" id="GO:0007010">
    <property type="term" value="P:cytoskeleton organization"/>
    <property type="evidence" value="ECO:0007669"/>
    <property type="project" value="TreeGrafter"/>
</dbReference>
<evidence type="ECO:0000256" key="5">
    <source>
        <dbReference type="SAM" id="MobiDB-lite"/>
    </source>
</evidence>
<organism evidence="7 8">
    <name type="scientific">Trichuris muris</name>
    <name type="common">Mouse whipworm</name>
    <dbReference type="NCBI Taxonomy" id="70415"/>
    <lineage>
        <taxon>Eukaryota</taxon>
        <taxon>Metazoa</taxon>
        <taxon>Ecdysozoa</taxon>
        <taxon>Nematoda</taxon>
        <taxon>Enoplea</taxon>
        <taxon>Dorylaimia</taxon>
        <taxon>Trichinellida</taxon>
        <taxon>Trichuridae</taxon>
        <taxon>Trichuris</taxon>
    </lineage>
</organism>
<dbReference type="SUPFAM" id="SSF57716">
    <property type="entry name" value="Glucocorticoid receptor-like (DNA-binding domain)"/>
    <property type="match status" value="2"/>
</dbReference>
<dbReference type="STRING" id="70415.A0A5S6QCW8"/>
<dbReference type="WBParaSite" id="TMUE_1000005206.3">
    <property type="protein sequence ID" value="TMUE_1000005206.3"/>
    <property type="gene ID" value="WBGene00285206"/>
</dbReference>
<evidence type="ECO:0000256" key="3">
    <source>
        <dbReference type="ARBA" id="ARBA00023038"/>
    </source>
</evidence>
<dbReference type="FunFam" id="2.10.110.10:FF:000037">
    <property type="entry name" value="LIM domain-containing protein 1"/>
    <property type="match status" value="1"/>
</dbReference>
<dbReference type="GO" id="GO:0005667">
    <property type="term" value="C:transcription regulator complex"/>
    <property type="evidence" value="ECO:0007669"/>
    <property type="project" value="TreeGrafter"/>
</dbReference>
<dbReference type="PANTHER" id="PTHR24219:SF4">
    <property type="entry name" value="LIM DOMAIN-CONTAINING PROTEIN JUB"/>
    <property type="match status" value="1"/>
</dbReference>
<dbReference type="PROSITE" id="PS50023">
    <property type="entry name" value="LIM_DOMAIN_2"/>
    <property type="match status" value="3"/>
</dbReference>
<dbReference type="InterPro" id="IPR047247">
    <property type="entry name" value="Ajuba-like_LIM2"/>
</dbReference>
<dbReference type="GO" id="GO:0046872">
    <property type="term" value="F:metal ion binding"/>
    <property type="evidence" value="ECO:0007669"/>
    <property type="project" value="UniProtKB-KW"/>
</dbReference>
<dbReference type="WBParaSite" id="TMUE_1000005206.1">
    <property type="protein sequence ID" value="TMUE_1000005206.1"/>
    <property type="gene ID" value="WBGene00285206"/>
</dbReference>
<dbReference type="GO" id="GO:0035331">
    <property type="term" value="P:negative regulation of hippo signaling"/>
    <property type="evidence" value="ECO:0007669"/>
    <property type="project" value="TreeGrafter"/>
</dbReference>
<keyword evidence="1 4" id="KW-0479">Metal-binding</keyword>
<feature type="compositionally biased region" description="Low complexity" evidence="5">
    <location>
        <begin position="129"/>
        <end position="145"/>
    </location>
</feature>
<feature type="region of interest" description="Disordered" evidence="5">
    <location>
        <begin position="203"/>
        <end position="223"/>
    </location>
</feature>
<evidence type="ECO:0000313" key="7">
    <source>
        <dbReference type="Proteomes" id="UP000046395"/>
    </source>
</evidence>
<keyword evidence="3 4" id="KW-0440">LIM domain</keyword>
<dbReference type="GO" id="GO:0000932">
    <property type="term" value="C:P-body"/>
    <property type="evidence" value="ECO:0007669"/>
    <property type="project" value="TreeGrafter"/>
</dbReference>
<name>A0A5S6QCW8_TRIMR</name>
<dbReference type="Pfam" id="PF00412">
    <property type="entry name" value="LIM"/>
    <property type="match status" value="3"/>
</dbReference>
<reference evidence="7" key="1">
    <citation type="submission" date="2013-11" db="EMBL/GenBank/DDBJ databases">
        <authorList>
            <person name="Aslett M."/>
        </authorList>
    </citation>
    <scope>NUCLEOTIDE SEQUENCE [LARGE SCALE GENOMIC DNA]</scope>
    <source>
        <strain evidence="7">Edinburgh</strain>
    </source>
</reference>
<protein>
    <submittedName>
        <fullName evidence="8">LIM zinc-binding domain-containing protein</fullName>
    </submittedName>
</protein>
<dbReference type="CDD" id="cd09355">
    <property type="entry name" value="LIM2_Ajuba_like"/>
    <property type="match status" value="1"/>
</dbReference>
<dbReference type="Gene3D" id="2.10.110.10">
    <property type="entry name" value="Cysteine Rich Protein"/>
    <property type="match status" value="3"/>
</dbReference>
<sequence>MDAEELIKHDRDTKQWLADIESFRRPPPVKKLTDEVGSEKRDVVGRDLNAKNEQEDFVAKLRKFQLSDAHPYSGNERVQACKRLAASAKLGDMGMLSLATECKRREKISKQQATALREEITRLTRPTNPYSSPRSDSDSYGRGSSLSTFTEPDDESTSGRTSSDHAKYTNGCFHDEYSKEYGAKCRPVHSDVHSEFRVDSNRYAAPAATPTAEESRLSSDGDQTTMADKEVSRIMGIANDSSYDPSLASRNSRSAANAPCSRGTQRHLRYMQDGLEDGWQQRVPGQPPVTVSSEHVVSLSKSRVALQSPNPNKAHASVGVGFADTSPLLGKDALRNQQKKCWAMEREVEQEMSKNNTVYGNCAVCDSEVTRLTDAVHACGYLFHPECFICCCCGRSLRGKTFYESNLRFYCKEDYMYSGFQEFAEKCHSCGHLILEMLLQAGGKSFHPQCFRCCKCKACLDGVPFTVDNQGQFFCVRDYHTLFAPKCAKCHEPITPVPGAEETVRVVAMQRDYHVDCYVCEGCGVQLTDEPDKRCYPLEEHLLCQSCNLCWTLTGGTANPITDV</sequence>
<evidence type="ECO:0000313" key="8">
    <source>
        <dbReference type="WBParaSite" id="TMUE_1000005206.1"/>
    </source>
</evidence>
<dbReference type="PANTHER" id="PTHR24219">
    <property type="entry name" value="LIM DOMAIN-CONTAINING PROTEIN JUB"/>
    <property type="match status" value="1"/>
</dbReference>
<dbReference type="SMART" id="SM00132">
    <property type="entry name" value="LIM"/>
    <property type="match status" value="3"/>
</dbReference>
<evidence type="ECO:0000256" key="4">
    <source>
        <dbReference type="PROSITE-ProRule" id="PRU00125"/>
    </source>
</evidence>
<evidence type="ECO:0000256" key="2">
    <source>
        <dbReference type="ARBA" id="ARBA00022833"/>
    </source>
</evidence>
<dbReference type="CDD" id="cd09438">
    <property type="entry name" value="LIM3_Ajuba_like"/>
    <property type="match status" value="1"/>
</dbReference>
<evidence type="ECO:0000256" key="1">
    <source>
        <dbReference type="ARBA" id="ARBA00022723"/>
    </source>
</evidence>
<dbReference type="GO" id="GO:0005634">
    <property type="term" value="C:nucleus"/>
    <property type="evidence" value="ECO:0007669"/>
    <property type="project" value="TreeGrafter"/>
</dbReference>
<dbReference type="Proteomes" id="UP000046395">
    <property type="component" value="Unassembled WGS sequence"/>
</dbReference>
<evidence type="ECO:0000259" key="6">
    <source>
        <dbReference type="PROSITE" id="PS50023"/>
    </source>
</evidence>
<keyword evidence="7" id="KW-1185">Reference proteome</keyword>
<keyword evidence="2 4" id="KW-0862">Zinc</keyword>
<dbReference type="InterPro" id="IPR047248">
    <property type="entry name" value="Ajuba-like_LIM3"/>
</dbReference>
<dbReference type="GO" id="GO:0001666">
    <property type="term" value="P:response to hypoxia"/>
    <property type="evidence" value="ECO:0007669"/>
    <property type="project" value="TreeGrafter"/>
</dbReference>
<feature type="region of interest" description="Disordered" evidence="5">
    <location>
        <begin position="241"/>
        <end position="264"/>
    </location>
</feature>
<dbReference type="InterPro" id="IPR001781">
    <property type="entry name" value="Znf_LIM"/>
</dbReference>